<organism evidence="5 6">
    <name type="scientific">Niallia oryzisoli</name>
    <dbReference type="NCBI Taxonomy" id="1737571"/>
    <lineage>
        <taxon>Bacteria</taxon>
        <taxon>Bacillati</taxon>
        <taxon>Bacillota</taxon>
        <taxon>Bacilli</taxon>
        <taxon>Bacillales</taxon>
        <taxon>Bacillaceae</taxon>
        <taxon>Niallia</taxon>
    </lineage>
</organism>
<feature type="domain" description="HTH tetR-type" evidence="4">
    <location>
        <begin position="10"/>
        <end position="66"/>
    </location>
</feature>
<reference evidence="5 6" key="1">
    <citation type="submission" date="2023-10" db="EMBL/GenBank/DDBJ databases">
        <title>Niallia locisalis sp.nov. isolated from a salt pond sample.</title>
        <authorList>
            <person name="Li X.-J."/>
            <person name="Dong L."/>
        </authorList>
    </citation>
    <scope>NUCLEOTIDE SEQUENCE [LARGE SCALE GENOMIC DNA]</scope>
    <source>
        <strain evidence="5 6">DSM 29761</strain>
    </source>
</reference>
<dbReference type="Gene3D" id="1.10.357.10">
    <property type="entry name" value="Tetracycline Repressor, domain 2"/>
    <property type="match status" value="1"/>
</dbReference>
<feature type="DNA-binding region" description="H-T-H motif" evidence="3">
    <location>
        <begin position="33"/>
        <end position="52"/>
    </location>
</feature>
<dbReference type="InterPro" id="IPR050624">
    <property type="entry name" value="HTH-type_Tx_Regulator"/>
</dbReference>
<dbReference type="InterPro" id="IPR009057">
    <property type="entry name" value="Homeodomain-like_sf"/>
</dbReference>
<dbReference type="EMBL" id="CP137640">
    <property type="protein sequence ID" value="WVX79555.1"/>
    <property type="molecule type" value="Genomic_DNA"/>
</dbReference>
<dbReference type="PROSITE" id="PS50977">
    <property type="entry name" value="HTH_TETR_2"/>
    <property type="match status" value="1"/>
</dbReference>
<dbReference type="InterPro" id="IPR001647">
    <property type="entry name" value="HTH_TetR"/>
</dbReference>
<dbReference type="Pfam" id="PF00440">
    <property type="entry name" value="TetR_N"/>
    <property type="match status" value="1"/>
</dbReference>
<protein>
    <submittedName>
        <fullName evidence="5">TetR family transcriptional regulator</fullName>
    </submittedName>
</protein>
<keyword evidence="1" id="KW-0678">Repressor</keyword>
<dbReference type="PANTHER" id="PTHR43479:SF7">
    <property type="entry name" value="TETR-FAMILY TRANSCRIPTIONAL REGULATOR"/>
    <property type="match status" value="1"/>
</dbReference>
<evidence type="ECO:0000313" key="6">
    <source>
        <dbReference type="Proteomes" id="UP001357223"/>
    </source>
</evidence>
<proteinExistence type="predicted"/>
<evidence type="ECO:0000256" key="3">
    <source>
        <dbReference type="PROSITE-ProRule" id="PRU00335"/>
    </source>
</evidence>
<sequence>MKKNENKRVQRTKNSLKKALLSLLKIKTFDDITITDIIKEADYNRGTFYIHYEKKKDLLDDLMKKY</sequence>
<accession>A0ABZ2CAQ5</accession>
<dbReference type="SUPFAM" id="SSF46689">
    <property type="entry name" value="Homeodomain-like"/>
    <property type="match status" value="1"/>
</dbReference>
<keyword evidence="2 3" id="KW-0238">DNA-binding</keyword>
<name>A0ABZ2CAQ5_9BACI</name>
<evidence type="ECO:0000256" key="1">
    <source>
        <dbReference type="ARBA" id="ARBA00022491"/>
    </source>
</evidence>
<gene>
    <name evidence="5" type="ORF">R4Z09_19985</name>
</gene>
<dbReference type="RefSeq" id="WP_338448489.1">
    <property type="nucleotide sequence ID" value="NZ_CP137640.1"/>
</dbReference>
<evidence type="ECO:0000256" key="2">
    <source>
        <dbReference type="ARBA" id="ARBA00023125"/>
    </source>
</evidence>
<dbReference type="PANTHER" id="PTHR43479">
    <property type="entry name" value="ACREF/ENVCD OPERON REPRESSOR-RELATED"/>
    <property type="match status" value="1"/>
</dbReference>
<evidence type="ECO:0000259" key="4">
    <source>
        <dbReference type="PROSITE" id="PS50977"/>
    </source>
</evidence>
<evidence type="ECO:0000313" key="5">
    <source>
        <dbReference type="EMBL" id="WVX79555.1"/>
    </source>
</evidence>
<keyword evidence="6" id="KW-1185">Reference proteome</keyword>
<dbReference type="Proteomes" id="UP001357223">
    <property type="component" value="Chromosome"/>
</dbReference>